<evidence type="ECO:0000313" key="1">
    <source>
        <dbReference type="Proteomes" id="UP000887576"/>
    </source>
</evidence>
<accession>A0AC34REM7</accession>
<dbReference type="WBParaSite" id="JU765_v2.g6110.t1">
    <property type="protein sequence ID" value="JU765_v2.g6110.t1"/>
    <property type="gene ID" value="JU765_v2.g6110"/>
</dbReference>
<evidence type="ECO:0000313" key="2">
    <source>
        <dbReference type="WBParaSite" id="JU765_v2.g6110.t1"/>
    </source>
</evidence>
<proteinExistence type="predicted"/>
<dbReference type="Proteomes" id="UP000887576">
    <property type="component" value="Unplaced"/>
</dbReference>
<protein>
    <submittedName>
        <fullName evidence="2">Protein kinase domain-containing protein</fullName>
    </submittedName>
</protein>
<reference evidence="2" key="1">
    <citation type="submission" date="2022-11" db="UniProtKB">
        <authorList>
            <consortium name="WormBaseParasite"/>
        </authorList>
    </citation>
    <scope>IDENTIFICATION</scope>
</reference>
<name>A0AC34REM7_9BILA</name>
<sequence length="325" mass="37493">MEELKRSRMATALGDPQTSRRPEDFVYGQEIGRGAYGVVYDVREVKTGNLYVMKVNQFSTFQEGVPQSVIREISALMSIKELRHENIVLLHDAFITQKEGTATLSILYEKCDWDLHQFLKNIPRSMGERQIKWFTYQIFSGLEFLHSHSIIHRDIKPENILVNKSQNVKIADFGLARNLSLHSTYTPTVVTLWYRSPELLLQCEYNSAVDIWSGGCIIYELFTRKPLFPGKTESETLFMILEKMGTPAKEEWPSDAVVEHSTFRQTPKRSIVEHATMLLDHPEATQLIDSVLAFEPRHRPSANSFISKPWFDEFRFNPPNFTATT</sequence>
<organism evidence="1 2">
    <name type="scientific">Panagrolaimus sp. JU765</name>
    <dbReference type="NCBI Taxonomy" id="591449"/>
    <lineage>
        <taxon>Eukaryota</taxon>
        <taxon>Metazoa</taxon>
        <taxon>Ecdysozoa</taxon>
        <taxon>Nematoda</taxon>
        <taxon>Chromadorea</taxon>
        <taxon>Rhabditida</taxon>
        <taxon>Tylenchina</taxon>
        <taxon>Panagrolaimomorpha</taxon>
        <taxon>Panagrolaimoidea</taxon>
        <taxon>Panagrolaimidae</taxon>
        <taxon>Panagrolaimus</taxon>
    </lineage>
</organism>